<protein>
    <submittedName>
        <fullName evidence="3">PTS sugar transporter subunit IIB</fullName>
    </submittedName>
</protein>
<dbReference type="Pfam" id="PF02302">
    <property type="entry name" value="PTS_IIB"/>
    <property type="match status" value="1"/>
</dbReference>
<accession>A0ABY4EJS9</accession>
<evidence type="ECO:0000259" key="2">
    <source>
        <dbReference type="Pfam" id="PF02302"/>
    </source>
</evidence>
<keyword evidence="4" id="KW-1185">Reference proteome</keyword>
<dbReference type="Proteomes" id="UP000831787">
    <property type="component" value="Chromosome"/>
</dbReference>
<dbReference type="EMBL" id="CP095073">
    <property type="protein sequence ID" value="UOQ44225.1"/>
    <property type="molecule type" value="Genomic_DNA"/>
</dbReference>
<reference evidence="3 4" key="1">
    <citation type="submission" date="2022-04" db="EMBL/GenBank/DDBJ databases">
        <title>Halobacillus sp. isolated from saltern.</title>
        <authorList>
            <person name="Won M."/>
            <person name="Lee C.-M."/>
            <person name="Woen H.-Y."/>
            <person name="Kwon S.-W."/>
        </authorList>
    </citation>
    <scope>NUCLEOTIDE SEQUENCE [LARGE SCALE GENOMIC DNA]</scope>
    <source>
        <strain evidence="3 4">SSBR10-3</strain>
    </source>
</reference>
<feature type="domain" description="Phosphotransferase system EIIB component type 2/3" evidence="2">
    <location>
        <begin position="5"/>
        <end position="89"/>
    </location>
</feature>
<sequence>MKTFKILSVCGSGTVTSSMVAEKVKEEMEARGLKVTTNEGKPTEALSFAESGLYDLITHTSPLPKADYGIPTISSVSCLTGMGEEEFFDEVEETLKSLEK</sequence>
<organism evidence="3 4">
    <name type="scientific">Halobacillus salinarum</name>
    <dbReference type="NCBI Taxonomy" id="2932257"/>
    <lineage>
        <taxon>Bacteria</taxon>
        <taxon>Bacillati</taxon>
        <taxon>Bacillota</taxon>
        <taxon>Bacilli</taxon>
        <taxon>Bacillales</taxon>
        <taxon>Bacillaceae</taxon>
        <taxon>Halobacillus</taxon>
    </lineage>
</organism>
<dbReference type="RefSeq" id="WP_244710011.1">
    <property type="nucleotide sequence ID" value="NZ_CP095073.1"/>
</dbReference>
<gene>
    <name evidence="3" type="ORF">MUN89_20610</name>
</gene>
<evidence type="ECO:0000313" key="3">
    <source>
        <dbReference type="EMBL" id="UOQ44225.1"/>
    </source>
</evidence>
<keyword evidence="3" id="KW-0813">Transport</keyword>
<evidence type="ECO:0000256" key="1">
    <source>
        <dbReference type="ARBA" id="ARBA00022679"/>
    </source>
</evidence>
<dbReference type="InterPro" id="IPR036095">
    <property type="entry name" value="PTS_EIIB-like_sf"/>
</dbReference>
<dbReference type="Gene3D" id="3.40.50.2300">
    <property type="match status" value="1"/>
</dbReference>
<keyword evidence="3" id="KW-0762">Sugar transport</keyword>
<name>A0ABY4EJS9_9BACI</name>
<keyword evidence="1" id="KW-0808">Transferase</keyword>
<dbReference type="SUPFAM" id="SSF52794">
    <property type="entry name" value="PTS system IIB component-like"/>
    <property type="match status" value="1"/>
</dbReference>
<evidence type="ECO:0000313" key="4">
    <source>
        <dbReference type="Proteomes" id="UP000831787"/>
    </source>
</evidence>
<dbReference type="CDD" id="cd05566">
    <property type="entry name" value="PTS_IIB_galactitol"/>
    <property type="match status" value="1"/>
</dbReference>
<dbReference type="InterPro" id="IPR003501">
    <property type="entry name" value="PTS_EIIB_2/3"/>
</dbReference>
<proteinExistence type="predicted"/>